<dbReference type="PANTHER" id="PTHR21292:SF14">
    <property type="entry name" value="EXOCYST COMPLEX COMPONENT 3-LIKE PROTEIN 4"/>
    <property type="match status" value="1"/>
</dbReference>
<evidence type="ECO:0000256" key="2">
    <source>
        <dbReference type="SAM" id="MobiDB-lite"/>
    </source>
</evidence>
<evidence type="ECO:0000313" key="3">
    <source>
        <dbReference type="Proteomes" id="UP001652662"/>
    </source>
</evidence>
<dbReference type="Gene3D" id="1.10.357.70">
    <property type="entry name" value="Exocyst complex component Sec6, C-terminal domain"/>
    <property type="match status" value="1"/>
</dbReference>
<evidence type="ECO:0000313" key="5">
    <source>
        <dbReference type="RefSeq" id="XP_070448996.1"/>
    </source>
</evidence>
<dbReference type="RefSeq" id="XP_070448996.1">
    <property type="nucleotide sequence ID" value="XM_070592895.1"/>
</dbReference>
<dbReference type="PANTHER" id="PTHR21292">
    <property type="entry name" value="EXOCYST COMPLEX COMPONENT SEC6-RELATED"/>
    <property type="match status" value="1"/>
</dbReference>
<dbReference type="InterPro" id="IPR042532">
    <property type="entry name" value="EXOC3/Sec6_C"/>
</dbReference>
<dbReference type="Pfam" id="PF06046">
    <property type="entry name" value="Sec6"/>
    <property type="match status" value="2"/>
</dbReference>
<proteinExistence type="inferred from homology"/>
<feature type="region of interest" description="Disordered" evidence="2">
    <location>
        <begin position="91"/>
        <end position="137"/>
    </location>
</feature>
<name>A0ABM4M8H2_EQUPR</name>
<dbReference type="Proteomes" id="UP001652662">
    <property type="component" value="Chromosome 25"/>
</dbReference>
<sequence length="796" mass="87313">MPSPRTVTSGPELHSPKQPAEPQTPVQGTRRASSVDAPSTHHEDGRLGLNTFRRAFSRVSQRASGQAPEEAWGLLRSSSRFLFRSLRRALNDGPTADQSQATAVPGAAHGPDMPSRVMDGVSQRSSTGMGPEELEPKAGKSVADLIAQRQLLAAFEQLRHLETRLVAEKASRTFEQDPTGFARRAMDVCLHYDGLAAEIGAVVRETLGPDGVDAAALAELARVVRAEEEAHPAPPADGDFLLTPRRWRQHWEDAVRRSAQERVQLAGAGEAPGAAEGASGLPGLLDELGGLVRCDLQRVQREVQPAYAAAGFPVWEAYLRAFHAAVAQRLQELARDARGCEQLYVLLHWVANVYGSPDFLGTSDLALPAEPLPPLLAPEVWARLESDYASSLETKITSCFDGILQLEQSRWAASEASDVLQGRYHTPLSIDVHMVLPGRRDVCLGLRRCLVPLAVGTPRAIQSNLNLPCPLDGCLRATWGRIRGSRVAREAGSSRAQLPAWQLVAQQVKVSGAISAELEATTLRICARALGLFVPRFEKVCLESELLSEPHLGANINACEELRTSLLARFPGTFEELEKPLMVATCNFQKRLLQGLQRDVQPLFKVLCTRAWLTQDVLLPLMDKVVAFALHLEHVAPPWAQETLQEVHRYVIREYLAQVLRPRDRFRGIERMTASQKMGLEAQAIGDTFQGLGSEATWLGQAIPCVADILGETDKDNIQRHLETLIGSYPDIRQDHVLAILALRRLGRRRNQRLLQHAQNLLRVAAKAGGSGAAVGHVLFEEIEVPTSVDLLITWI</sequence>
<evidence type="ECO:0000256" key="1">
    <source>
        <dbReference type="ARBA" id="ARBA00009447"/>
    </source>
</evidence>
<comment type="similarity">
    <text evidence="1">Belongs to the SEC6 family.</text>
</comment>
<protein>
    <submittedName>
        <fullName evidence="4 5">Exocyst complex component 3-like protein 4 isoform X1</fullName>
    </submittedName>
</protein>
<reference evidence="4 5" key="1">
    <citation type="submission" date="2025-05" db="UniProtKB">
        <authorList>
            <consortium name="RefSeq"/>
        </authorList>
    </citation>
    <scope>IDENTIFICATION</scope>
    <source>
        <tissue evidence="4 5">Blood</tissue>
    </source>
</reference>
<organism evidence="3 4">
    <name type="scientific">Equus przewalskii</name>
    <name type="common">Przewalski's horse</name>
    <name type="synonym">Equus caballus przewalskii</name>
    <dbReference type="NCBI Taxonomy" id="9798"/>
    <lineage>
        <taxon>Eukaryota</taxon>
        <taxon>Metazoa</taxon>
        <taxon>Chordata</taxon>
        <taxon>Craniata</taxon>
        <taxon>Vertebrata</taxon>
        <taxon>Euteleostomi</taxon>
        <taxon>Mammalia</taxon>
        <taxon>Eutheria</taxon>
        <taxon>Laurasiatheria</taxon>
        <taxon>Perissodactyla</taxon>
        <taxon>Equidae</taxon>
        <taxon>Equus</taxon>
    </lineage>
</organism>
<feature type="region of interest" description="Disordered" evidence="2">
    <location>
        <begin position="1"/>
        <end position="48"/>
    </location>
</feature>
<dbReference type="InterPro" id="IPR010326">
    <property type="entry name" value="EXOC3/Sec6"/>
</dbReference>
<gene>
    <name evidence="4 5" type="primary">EXOC3L4</name>
</gene>
<dbReference type="GeneID" id="103550604"/>
<dbReference type="RefSeq" id="XP_070448995.1">
    <property type="nucleotide sequence ID" value="XM_070592894.1"/>
</dbReference>
<keyword evidence="3" id="KW-1185">Reference proteome</keyword>
<evidence type="ECO:0000313" key="4">
    <source>
        <dbReference type="RefSeq" id="XP_070448995.1"/>
    </source>
</evidence>
<accession>A0ABM4M8H2</accession>